<comment type="caution">
    <text evidence="2">The sequence shown here is derived from an EMBL/GenBank/DDBJ whole genome shotgun (WGS) entry which is preliminary data.</text>
</comment>
<evidence type="ECO:0000256" key="1">
    <source>
        <dbReference type="SAM" id="MobiDB-lite"/>
    </source>
</evidence>
<protein>
    <submittedName>
        <fullName evidence="2">Uncharacterized protein</fullName>
    </submittedName>
</protein>
<gene>
    <name evidence="2" type="ORF">LIER_32058</name>
</gene>
<accession>A0AAV3RVY3</accession>
<feature type="region of interest" description="Disordered" evidence="1">
    <location>
        <begin position="80"/>
        <end position="101"/>
    </location>
</feature>
<keyword evidence="3" id="KW-1185">Reference proteome</keyword>
<evidence type="ECO:0000313" key="3">
    <source>
        <dbReference type="Proteomes" id="UP001454036"/>
    </source>
</evidence>
<dbReference type="Proteomes" id="UP001454036">
    <property type="component" value="Unassembled WGS sequence"/>
</dbReference>
<proteinExistence type="predicted"/>
<evidence type="ECO:0000313" key="2">
    <source>
        <dbReference type="EMBL" id="GAA0184770.1"/>
    </source>
</evidence>
<dbReference type="EMBL" id="BAABME010012152">
    <property type="protein sequence ID" value="GAA0184770.1"/>
    <property type="molecule type" value="Genomic_DNA"/>
</dbReference>
<sequence>MTPFLNSKGLLVLYKLGKIIHVDSLFRLPTLFPFFRPSQSSSVLTTTPSFLIMVRAKSTIRKMSPPPKRAKFVGGVTFASLSSSPPPPSSSSRPVVGLLSHRPTPDEAMHHALTPLLEQGIMQRMYNLGLDP</sequence>
<name>A0AAV3RVY3_LITER</name>
<reference evidence="2 3" key="1">
    <citation type="submission" date="2024-01" db="EMBL/GenBank/DDBJ databases">
        <title>The complete chloroplast genome sequence of Lithospermum erythrorhizon: insights into the phylogenetic relationship among Boraginaceae species and the maternal lineages of purple gromwells.</title>
        <authorList>
            <person name="Okada T."/>
            <person name="Watanabe K."/>
        </authorList>
    </citation>
    <scope>NUCLEOTIDE SEQUENCE [LARGE SCALE GENOMIC DNA]</scope>
</reference>
<dbReference type="AlphaFoldDB" id="A0AAV3RVY3"/>
<organism evidence="2 3">
    <name type="scientific">Lithospermum erythrorhizon</name>
    <name type="common">Purple gromwell</name>
    <name type="synonym">Lithospermum officinale var. erythrorhizon</name>
    <dbReference type="NCBI Taxonomy" id="34254"/>
    <lineage>
        <taxon>Eukaryota</taxon>
        <taxon>Viridiplantae</taxon>
        <taxon>Streptophyta</taxon>
        <taxon>Embryophyta</taxon>
        <taxon>Tracheophyta</taxon>
        <taxon>Spermatophyta</taxon>
        <taxon>Magnoliopsida</taxon>
        <taxon>eudicotyledons</taxon>
        <taxon>Gunneridae</taxon>
        <taxon>Pentapetalae</taxon>
        <taxon>asterids</taxon>
        <taxon>lamiids</taxon>
        <taxon>Boraginales</taxon>
        <taxon>Boraginaceae</taxon>
        <taxon>Boraginoideae</taxon>
        <taxon>Lithospermeae</taxon>
        <taxon>Lithospermum</taxon>
    </lineage>
</organism>